<dbReference type="EMBL" id="CAJNOQ010005630">
    <property type="protein sequence ID" value="CAF1105698.1"/>
    <property type="molecule type" value="Genomic_DNA"/>
</dbReference>
<organism evidence="3 6">
    <name type="scientific">Didymodactylos carnosus</name>
    <dbReference type="NCBI Taxonomy" id="1234261"/>
    <lineage>
        <taxon>Eukaryota</taxon>
        <taxon>Metazoa</taxon>
        <taxon>Spiralia</taxon>
        <taxon>Gnathifera</taxon>
        <taxon>Rotifera</taxon>
        <taxon>Eurotatoria</taxon>
        <taxon>Bdelloidea</taxon>
        <taxon>Philodinida</taxon>
        <taxon>Philodinidae</taxon>
        <taxon>Didymodactylos</taxon>
    </lineage>
</organism>
<dbReference type="AlphaFoldDB" id="A0A814PGJ3"/>
<reference evidence="3" key="1">
    <citation type="submission" date="2021-02" db="EMBL/GenBank/DDBJ databases">
        <authorList>
            <person name="Nowell W R."/>
        </authorList>
    </citation>
    <scope>NUCLEOTIDE SEQUENCE</scope>
</reference>
<evidence type="ECO:0000256" key="1">
    <source>
        <dbReference type="SAM" id="Phobius"/>
    </source>
</evidence>
<protein>
    <submittedName>
        <fullName evidence="3">Uncharacterized protein</fullName>
    </submittedName>
</protein>
<dbReference type="Proteomes" id="UP000682733">
    <property type="component" value="Unassembled WGS sequence"/>
</dbReference>
<evidence type="ECO:0000313" key="2">
    <source>
        <dbReference type="EMBL" id="CAF0791292.1"/>
    </source>
</evidence>
<dbReference type="EMBL" id="CAJOBC010005630">
    <property type="protein sequence ID" value="CAF3870321.1"/>
    <property type="molecule type" value="Genomic_DNA"/>
</dbReference>
<name>A0A814PGJ3_9BILA</name>
<feature type="transmembrane region" description="Helical" evidence="1">
    <location>
        <begin position="111"/>
        <end position="130"/>
    </location>
</feature>
<evidence type="ECO:0000313" key="4">
    <source>
        <dbReference type="EMBL" id="CAF3573882.1"/>
    </source>
</evidence>
<keyword evidence="1" id="KW-0472">Membrane</keyword>
<accession>A0A814PGJ3</accession>
<dbReference type="OrthoDB" id="10063030at2759"/>
<dbReference type="Proteomes" id="UP000677228">
    <property type="component" value="Unassembled WGS sequence"/>
</dbReference>
<sequence length="153" mass="17420">MQLFIHSRNFIMNYQAEKVQFIDTSPGNTIVQTTKALAAPAEVSRTRKRLILLITISLVFNTLFFIQQVYRVSTQYANGTNSAVILIPAILCLLYNCFGLVVTYKYHQTGILIFAWLGVINFIILCAIVLKFQYAFKLVRLIKNPTAFETGLF</sequence>
<keyword evidence="1" id="KW-0812">Transmembrane</keyword>
<evidence type="ECO:0000313" key="3">
    <source>
        <dbReference type="EMBL" id="CAF1105698.1"/>
    </source>
</evidence>
<evidence type="ECO:0000313" key="6">
    <source>
        <dbReference type="Proteomes" id="UP000663829"/>
    </source>
</evidence>
<dbReference type="EMBL" id="CAJNOK010001066">
    <property type="protein sequence ID" value="CAF0791292.1"/>
    <property type="molecule type" value="Genomic_DNA"/>
</dbReference>
<proteinExistence type="predicted"/>
<dbReference type="EMBL" id="CAJOBA010001066">
    <property type="protein sequence ID" value="CAF3573882.1"/>
    <property type="molecule type" value="Genomic_DNA"/>
</dbReference>
<feature type="transmembrane region" description="Helical" evidence="1">
    <location>
        <begin position="82"/>
        <end position="104"/>
    </location>
</feature>
<feature type="transmembrane region" description="Helical" evidence="1">
    <location>
        <begin position="50"/>
        <end position="70"/>
    </location>
</feature>
<evidence type="ECO:0000313" key="5">
    <source>
        <dbReference type="EMBL" id="CAF3870321.1"/>
    </source>
</evidence>
<gene>
    <name evidence="3" type="ORF">GPM918_LOCUS18974</name>
    <name evidence="2" type="ORF">OVA965_LOCUS4145</name>
    <name evidence="5" type="ORF">SRO942_LOCUS18971</name>
    <name evidence="4" type="ORF">TMI583_LOCUS4143</name>
</gene>
<keyword evidence="1" id="KW-1133">Transmembrane helix</keyword>
<keyword evidence="6" id="KW-1185">Reference proteome</keyword>
<dbReference type="Proteomes" id="UP000663829">
    <property type="component" value="Unassembled WGS sequence"/>
</dbReference>
<comment type="caution">
    <text evidence="3">The sequence shown here is derived from an EMBL/GenBank/DDBJ whole genome shotgun (WGS) entry which is preliminary data.</text>
</comment>
<dbReference type="Proteomes" id="UP000681722">
    <property type="component" value="Unassembled WGS sequence"/>
</dbReference>